<protein>
    <submittedName>
        <fullName evidence="2">Prolyl aminopeptidase (Secreted protein)</fullName>
    </submittedName>
</protein>
<comment type="caution">
    <text evidence="2">The sequence shown here is derived from an EMBL/GenBank/DDBJ whole genome shotgun (WGS) entry which is preliminary data.</text>
</comment>
<organism evidence="2 3">
    <name type="scientific">Cordyceps javanica</name>
    <dbReference type="NCBI Taxonomy" id="43265"/>
    <lineage>
        <taxon>Eukaryota</taxon>
        <taxon>Fungi</taxon>
        <taxon>Dikarya</taxon>
        <taxon>Ascomycota</taxon>
        <taxon>Pezizomycotina</taxon>
        <taxon>Sordariomycetes</taxon>
        <taxon>Hypocreomycetidae</taxon>
        <taxon>Hypocreales</taxon>
        <taxon>Cordycipitaceae</taxon>
        <taxon>Cordyceps</taxon>
    </lineage>
</organism>
<keyword evidence="2" id="KW-0031">Aminopeptidase</keyword>
<dbReference type="AlphaFoldDB" id="A0A545ULL2"/>
<reference evidence="2 3" key="1">
    <citation type="journal article" date="2019" name="Appl. Microbiol. Biotechnol.">
        <title>Genome sequence of Isaria javanica and comparative genome analysis insights into family S53 peptidase evolution in fungal entomopathogens.</title>
        <authorList>
            <person name="Lin R."/>
            <person name="Zhang X."/>
            <person name="Xin B."/>
            <person name="Zou M."/>
            <person name="Gao Y."/>
            <person name="Qin F."/>
            <person name="Hu Q."/>
            <person name="Xie B."/>
            <person name="Cheng X."/>
        </authorList>
    </citation>
    <scope>NUCLEOTIDE SEQUENCE [LARGE SCALE GENOMIC DNA]</scope>
    <source>
        <strain evidence="2 3">IJ1G</strain>
    </source>
</reference>
<dbReference type="EMBL" id="SPUK01000028">
    <property type="protein sequence ID" value="TQV90352.1"/>
    <property type="molecule type" value="Genomic_DNA"/>
</dbReference>
<gene>
    <name evidence="2" type="ORF">IF1G_10988</name>
</gene>
<dbReference type="STRING" id="43265.A0A545ULL2"/>
<dbReference type="Proteomes" id="UP000315783">
    <property type="component" value="Unassembled WGS sequence"/>
</dbReference>
<keyword evidence="2" id="KW-0378">Hydrolase</keyword>
<evidence type="ECO:0000313" key="3">
    <source>
        <dbReference type="Proteomes" id="UP000315783"/>
    </source>
</evidence>
<accession>A0A545ULL2</accession>
<dbReference type="SUPFAM" id="SSF53474">
    <property type="entry name" value="alpha/beta-Hydrolases"/>
    <property type="match status" value="1"/>
</dbReference>
<evidence type="ECO:0000313" key="2">
    <source>
        <dbReference type="EMBL" id="TQV90352.1"/>
    </source>
</evidence>
<dbReference type="PANTHER" id="PTHR34853:SF1">
    <property type="entry name" value="LIPASE 5"/>
    <property type="match status" value="1"/>
</dbReference>
<proteinExistence type="inferred from homology"/>
<dbReference type="InterPro" id="IPR029058">
    <property type="entry name" value="AB_hydrolase_fold"/>
</dbReference>
<dbReference type="PIRSF" id="PIRSF029171">
    <property type="entry name" value="Esterase_LipA"/>
    <property type="match status" value="1"/>
</dbReference>
<dbReference type="PANTHER" id="PTHR34853">
    <property type="match status" value="1"/>
</dbReference>
<keyword evidence="2" id="KW-0645">Protease</keyword>
<dbReference type="Pfam" id="PF03583">
    <property type="entry name" value="LIP"/>
    <property type="match status" value="1"/>
</dbReference>
<dbReference type="GO" id="GO:0016042">
    <property type="term" value="P:lipid catabolic process"/>
    <property type="evidence" value="ECO:0007669"/>
    <property type="project" value="UniProtKB-UniRule"/>
</dbReference>
<dbReference type="InterPro" id="IPR005152">
    <property type="entry name" value="Lipase_secreted"/>
</dbReference>
<dbReference type="GO" id="GO:0004806">
    <property type="term" value="F:triacylglycerol lipase activity"/>
    <property type="evidence" value="ECO:0007669"/>
    <property type="project" value="UniProtKB-UniRule"/>
</dbReference>
<dbReference type="Gene3D" id="3.40.50.1820">
    <property type="entry name" value="alpha/beta hydrolase"/>
    <property type="match status" value="2"/>
</dbReference>
<evidence type="ECO:0000256" key="1">
    <source>
        <dbReference type="PIRNR" id="PIRNR029171"/>
    </source>
</evidence>
<dbReference type="OrthoDB" id="5382058at2759"/>
<keyword evidence="3" id="KW-1185">Reference proteome</keyword>
<sequence>MAAANQQDLGAFGHNFDFDFHDTSSNFSTSSPGDVLKIKPLDPTRLNVRSGTSVYRLQYSSKDLDGSPVPATAFIALPFSPVKGNSTTYPLVAYAHGTSGIYHGCAPSNGPSLYDYESWQLLIERGYAVVATDYAGLGNNFTLHKYGSYIAQANDVYYSIVAARKALHIFSKDWMSVGHSQGGATVWKLSESHLVARDEHFLGTVSLAPAARLWSMFKLNLETDGAFLGYAAYHAKALQRVVPDYNLTVLAAPLRNRIPVAEEAQLCFSGLMSLSADLKRDEIVSSTGVSDDNDKFQKWENEMAPAMAGHCSSKPVLVVQGLNDTAVLAQSTRLVYEDACRIGSEIHLLEYPAMEHSPVIAAAAPQWLAWIDERFAHQVTPGKCSVRTEQPFNLLLVKAPAES</sequence>
<name>A0A545ULL2_9HYPO</name>
<dbReference type="GO" id="GO:0004177">
    <property type="term" value="F:aminopeptidase activity"/>
    <property type="evidence" value="ECO:0007669"/>
    <property type="project" value="UniProtKB-KW"/>
</dbReference>
<comment type="similarity">
    <text evidence="1">Belongs to the AB hydrolase superfamily. Lipase family.</text>
</comment>